<comment type="similarity">
    <text evidence="1">Belongs to the 'phage' integrase family.</text>
</comment>
<sequence>MGIRLNQKALISQTIKCKISDAKIRQYAKDPRVQRLKDERFSLYFMYRKDRSKGSWQLISYKNGCQMSQVFASYPQTSAQKATQLVKLNVETGTSLIEHDYFPSVNHLLEWHIKRQETLNKLANSRIIALKSMFDSHLCRCFEGLSVDKLNHSEIDERLIVPMLGANYSLSYVRSMFQFVKVAFRSAYEVKKLSTNPMNDMKWTNFIKQPIKPKPPKLLPLNTLPTLEQIGSSQPMNHALCVMMLYHGTRIGETRLAKWRHINLETKQWHIPARNTKSKKDIVYPLSDEMVEYLASYKQWQLSQYYKGNNVFPLTKRDKSPIHAALASQMVREVSKSEWSAHDLRKLARTIWADLGVDYLVAESLLNHAKDKLDVVYIHTHVELQKKNALNTYHNWLKNCWRTCQATTNLSSVFH</sequence>
<dbReference type="GO" id="GO:0003677">
    <property type="term" value="F:DNA binding"/>
    <property type="evidence" value="ECO:0007669"/>
    <property type="project" value="UniProtKB-KW"/>
</dbReference>
<dbReference type="InterPro" id="IPR010998">
    <property type="entry name" value="Integrase_recombinase_N"/>
</dbReference>
<evidence type="ECO:0000313" key="7">
    <source>
        <dbReference type="Proteomes" id="UP000078309"/>
    </source>
</evidence>
<protein>
    <submittedName>
        <fullName evidence="6">Site-specific integrase</fullName>
    </submittedName>
</protein>
<dbReference type="InterPro" id="IPR011010">
    <property type="entry name" value="DNA_brk_join_enz"/>
</dbReference>
<dbReference type="EMBL" id="JAHGUI010000082">
    <property type="protein sequence ID" value="MBT2920361.1"/>
    <property type="molecule type" value="Genomic_DNA"/>
</dbReference>
<dbReference type="Pfam" id="PF00589">
    <property type="entry name" value="Phage_integrase"/>
    <property type="match status" value="1"/>
</dbReference>
<name>A0ABD4QYY7_VIBAN</name>
<dbReference type="InterPro" id="IPR002104">
    <property type="entry name" value="Integrase_catalytic"/>
</dbReference>
<evidence type="ECO:0000256" key="1">
    <source>
        <dbReference type="ARBA" id="ARBA00008857"/>
    </source>
</evidence>
<evidence type="ECO:0000313" key="6">
    <source>
        <dbReference type="EMBL" id="MBT2920361.1"/>
    </source>
</evidence>
<evidence type="ECO:0000259" key="5">
    <source>
        <dbReference type="PROSITE" id="PS51898"/>
    </source>
</evidence>
<dbReference type="Gene3D" id="1.10.443.10">
    <property type="entry name" value="Intergrase catalytic core"/>
    <property type="match status" value="1"/>
</dbReference>
<dbReference type="CDD" id="cd00801">
    <property type="entry name" value="INT_P4_C"/>
    <property type="match status" value="1"/>
</dbReference>
<dbReference type="Proteomes" id="UP000078309">
    <property type="component" value="Unassembled WGS sequence"/>
</dbReference>
<dbReference type="InterPro" id="IPR013762">
    <property type="entry name" value="Integrase-like_cat_sf"/>
</dbReference>
<keyword evidence="3" id="KW-0238">DNA-binding</keyword>
<reference evidence="6 7" key="1">
    <citation type="journal article" date="2017" name="J. Fish Dis.">
        <title>Comparative assessment of Vibrio virulence in marine fish larvae.</title>
        <authorList>
            <person name="Ronneseth A."/>
            <person name="Castillo D."/>
            <person name="D'Alvise P."/>
            <person name="Tonnesen O."/>
            <person name="Haugland G."/>
            <person name="Grotkjaer T."/>
            <person name="Engell-Sorensen K."/>
            <person name="Norremark L."/>
            <person name="Bergh O."/>
            <person name="Wergeland H.I."/>
            <person name="Gram L."/>
        </authorList>
    </citation>
    <scope>NUCLEOTIDE SEQUENCE [LARGE SCALE GENOMIC DNA]</scope>
    <source>
        <strain evidence="6 7">90-11-286</strain>
    </source>
</reference>
<comment type="caution">
    <text evidence="6">The sequence shown here is derived from an EMBL/GenBank/DDBJ whole genome shotgun (WGS) entry which is preliminary data.</text>
</comment>
<dbReference type="PROSITE" id="PS51898">
    <property type="entry name" value="TYR_RECOMBINASE"/>
    <property type="match status" value="1"/>
</dbReference>
<dbReference type="Gene3D" id="1.10.150.130">
    <property type="match status" value="1"/>
</dbReference>
<evidence type="ECO:0000256" key="3">
    <source>
        <dbReference type="ARBA" id="ARBA00023125"/>
    </source>
</evidence>
<dbReference type="PANTHER" id="PTHR30629">
    <property type="entry name" value="PROPHAGE INTEGRASE"/>
    <property type="match status" value="1"/>
</dbReference>
<dbReference type="GO" id="GO:0015074">
    <property type="term" value="P:DNA integration"/>
    <property type="evidence" value="ECO:0007669"/>
    <property type="project" value="UniProtKB-KW"/>
</dbReference>
<evidence type="ECO:0000256" key="4">
    <source>
        <dbReference type="ARBA" id="ARBA00023172"/>
    </source>
</evidence>
<dbReference type="AlphaFoldDB" id="A0ABD4QYY7"/>
<dbReference type="InterPro" id="IPR050808">
    <property type="entry name" value="Phage_Integrase"/>
</dbReference>
<keyword evidence="4" id="KW-0233">DNA recombination</keyword>
<dbReference type="GO" id="GO:0006310">
    <property type="term" value="P:DNA recombination"/>
    <property type="evidence" value="ECO:0007669"/>
    <property type="project" value="UniProtKB-KW"/>
</dbReference>
<dbReference type="SUPFAM" id="SSF56349">
    <property type="entry name" value="DNA breaking-rejoining enzymes"/>
    <property type="match status" value="1"/>
</dbReference>
<dbReference type="RefSeq" id="WP_064626822.1">
    <property type="nucleotide sequence ID" value="NZ_CP022100.1"/>
</dbReference>
<dbReference type="PANTHER" id="PTHR30629:SF6">
    <property type="entry name" value="PROPHAGE INTEGRASE INTA-RELATED"/>
    <property type="match status" value="1"/>
</dbReference>
<proteinExistence type="inferred from homology"/>
<feature type="domain" description="Tyr recombinase" evidence="5">
    <location>
        <begin position="213"/>
        <end position="391"/>
    </location>
</feature>
<keyword evidence="2" id="KW-0229">DNA integration</keyword>
<accession>A0ABD4QYY7</accession>
<evidence type="ECO:0000256" key="2">
    <source>
        <dbReference type="ARBA" id="ARBA00022908"/>
    </source>
</evidence>
<organism evidence="6 7">
    <name type="scientific">Vibrio anguillarum</name>
    <name type="common">Listonella anguillarum</name>
    <dbReference type="NCBI Taxonomy" id="55601"/>
    <lineage>
        <taxon>Bacteria</taxon>
        <taxon>Pseudomonadati</taxon>
        <taxon>Pseudomonadota</taxon>
        <taxon>Gammaproteobacteria</taxon>
        <taxon>Vibrionales</taxon>
        <taxon>Vibrionaceae</taxon>
        <taxon>Vibrio</taxon>
    </lineage>
</organism>
<gene>
    <name evidence="6" type="ORF">PL14_16945</name>
</gene>